<dbReference type="EMBL" id="QFQP01000017">
    <property type="protein sequence ID" value="PZR10433.1"/>
    <property type="molecule type" value="Genomic_DNA"/>
</dbReference>
<reference evidence="1 2" key="1">
    <citation type="submission" date="2017-08" db="EMBL/GenBank/DDBJ databases">
        <title>Infants hospitalized years apart are colonized by the same room-sourced microbial strains.</title>
        <authorList>
            <person name="Brooks B."/>
            <person name="Olm M.R."/>
            <person name="Firek B.A."/>
            <person name="Baker R."/>
            <person name="Thomas B.C."/>
            <person name="Morowitz M.J."/>
            <person name="Banfield J.F."/>
        </authorList>
    </citation>
    <scope>NUCLEOTIDE SEQUENCE [LARGE SCALE GENOMIC DNA]</scope>
    <source>
        <strain evidence="1">S2_003_000_R2_14</strain>
    </source>
</reference>
<organism evidence="1 2">
    <name type="scientific">Archangium gephyra</name>
    <dbReference type="NCBI Taxonomy" id="48"/>
    <lineage>
        <taxon>Bacteria</taxon>
        <taxon>Pseudomonadati</taxon>
        <taxon>Myxococcota</taxon>
        <taxon>Myxococcia</taxon>
        <taxon>Myxococcales</taxon>
        <taxon>Cystobacterineae</taxon>
        <taxon>Archangiaceae</taxon>
        <taxon>Archangium</taxon>
    </lineage>
</organism>
<evidence type="ECO:0000313" key="2">
    <source>
        <dbReference type="Proteomes" id="UP000249061"/>
    </source>
</evidence>
<dbReference type="PROSITE" id="PS51257">
    <property type="entry name" value="PROKAR_LIPOPROTEIN"/>
    <property type="match status" value="1"/>
</dbReference>
<accession>A0A2W5TBE7</accession>
<comment type="caution">
    <text evidence="1">The sequence shown here is derived from an EMBL/GenBank/DDBJ whole genome shotgun (WGS) entry which is preliminary data.</text>
</comment>
<dbReference type="InterPro" id="IPR010321">
    <property type="entry name" value="DUF922"/>
</dbReference>
<protein>
    <recommendedName>
        <fullName evidence="3">DUF922 domain-containing protein</fullName>
    </recommendedName>
</protein>
<name>A0A2W5TBE7_9BACT</name>
<evidence type="ECO:0008006" key="3">
    <source>
        <dbReference type="Google" id="ProtNLM"/>
    </source>
</evidence>
<gene>
    <name evidence="1" type="ORF">DI536_19490</name>
</gene>
<proteinExistence type="predicted"/>
<sequence>MRRVWLSMTVGLLSACMNVTESRHVSWALPQSMYPNDTQVRWYDVEGDSEQVLRTNLDALGPEDSKGDRHDAYTSWYVTWRFPFSRTDEGCSTGPVTTDVRVVMTLPRWRGPADEKLPLVQKWRRYLDSLVEHESGHRDTGFRAATEITDTLPGLPAQPTCEEAEARANEAARAVLERFRAHDVNYDDETHHGATQGAVFP</sequence>
<dbReference type="AlphaFoldDB" id="A0A2W5TBE7"/>
<dbReference type="Pfam" id="PF06037">
    <property type="entry name" value="DUF922"/>
    <property type="match status" value="1"/>
</dbReference>
<dbReference type="Proteomes" id="UP000249061">
    <property type="component" value="Unassembled WGS sequence"/>
</dbReference>
<evidence type="ECO:0000313" key="1">
    <source>
        <dbReference type="EMBL" id="PZR10433.1"/>
    </source>
</evidence>